<protein>
    <submittedName>
        <fullName evidence="2">Uncharacterized protein</fullName>
    </submittedName>
</protein>
<accession>A0A6A6IA12</accession>
<keyword evidence="3" id="KW-1185">Reference proteome</keyword>
<dbReference type="Proteomes" id="UP000800094">
    <property type="component" value="Unassembled WGS sequence"/>
</dbReference>
<name>A0A6A6IA12_9PLEO</name>
<dbReference type="RefSeq" id="XP_033681374.1">
    <property type="nucleotide sequence ID" value="XM_033834367.1"/>
</dbReference>
<feature type="region of interest" description="Disordered" evidence="1">
    <location>
        <begin position="42"/>
        <end position="135"/>
    </location>
</feature>
<gene>
    <name evidence="2" type="ORF">BU26DRAFT_576090</name>
</gene>
<feature type="compositionally biased region" description="Polar residues" evidence="1">
    <location>
        <begin position="64"/>
        <end position="80"/>
    </location>
</feature>
<dbReference type="AlphaFoldDB" id="A0A6A6IA12"/>
<dbReference type="OrthoDB" id="3797593at2759"/>
<reference evidence="2" key="1">
    <citation type="journal article" date="2020" name="Stud. Mycol.">
        <title>101 Dothideomycetes genomes: a test case for predicting lifestyles and emergence of pathogens.</title>
        <authorList>
            <person name="Haridas S."/>
            <person name="Albert R."/>
            <person name="Binder M."/>
            <person name="Bloem J."/>
            <person name="Labutti K."/>
            <person name="Salamov A."/>
            <person name="Andreopoulos B."/>
            <person name="Baker S."/>
            <person name="Barry K."/>
            <person name="Bills G."/>
            <person name="Bluhm B."/>
            <person name="Cannon C."/>
            <person name="Castanera R."/>
            <person name="Culley D."/>
            <person name="Daum C."/>
            <person name="Ezra D."/>
            <person name="Gonzalez J."/>
            <person name="Henrissat B."/>
            <person name="Kuo A."/>
            <person name="Liang C."/>
            <person name="Lipzen A."/>
            <person name="Lutzoni F."/>
            <person name="Magnuson J."/>
            <person name="Mondo S."/>
            <person name="Nolan M."/>
            <person name="Ohm R."/>
            <person name="Pangilinan J."/>
            <person name="Park H.-J."/>
            <person name="Ramirez L."/>
            <person name="Alfaro M."/>
            <person name="Sun H."/>
            <person name="Tritt A."/>
            <person name="Yoshinaga Y."/>
            <person name="Zwiers L.-H."/>
            <person name="Turgeon B."/>
            <person name="Goodwin S."/>
            <person name="Spatafora J."/>
            <person name="Crous P."/>
            <person name="Grigoriev I."/>
        </authorList>
    </citation>
    <scope>NUCLEOTIDE SEQUENCE</scope>
    <source>
        <strain evidence="2">CBS 122368</strain>
    </source>
</reference>
<dbReference type="GeneID" id="54587697"/>
<evidence type="ECO:0000313" key="2">
    <source>
        <dbReference type="EMBL" id="KAF2246370.1"/>
    </source>
</evidence>
<feature type="compositionally biased region" description="Pro residues" evidence="1">
    <location>
        <begin position="44"/>
        <end position="55"/>
    </location>
</feature>
<proteinExistence type="predicted"/>
<feature type="compositionally biased region" description="Basic residues" evidence="1">
    <location>
        <begin position="81"/>
        <end position="94"/>
    </location>
</feature>
<evidence type="ECO:0000256" key="1">
    <source>
        <dbReference type="SAM" id="MobiDB-lite"/>
    </source>
</evidence>
<organism evidence="2 3">
    <name type="scientific">Trematosphaeria pertusa</name>
    <dbReference type="NCBI Taxonomy" id="390896"/>
    <lineage>
        <taxon>Eukaryota</taxon>
        <taxon>Fungi</taxon>
        <taxon>Dikarya</taxon>
        <taxon>Ascomycota</taxon>
        <taxon>Pezizomycotina</taxon>
        <taxon>Dothideomycetes</taxon>
        <taxon>Pleosporomycetidae</taxon>
        <taxon>Pleosporales</taxon>
        <taxon>Massarineae</taxon>
        <taxon>Trematosphaeriaceae</taxon>
        <taxon>Trematosphaeria</taxon>
    </lineage>
</organism>
<sequence length="259" mass="28862">MVLVYEVAVGEIKSVLPIEPYFTAPSLFEANLAHVAKNTNAETSPPPFFFPPSTPLPRCDPWNGNRTAADSSPLHNGSRTQIRRRRRQRQRQRQRQPYGATQASQALSRPPTPVHGSRSKGASKTEPNRQEPMSEARARLIYEEAPPTAMDLQEYKAKVAAHLDLNSKVHPRLYNSIGAKDLGLCFATFCTEQMCAAAERCPWRHACLTESEANWIIGLGEEKFIRLAARRWMTPNVACRSSFPGMLAGEDTGSQEAMI</sequence>
<dbReference type="EMBL" id="ML987198">
    <property type="protein sequence ID" value="KAF2246370.1"/>
    <property type="molecule type" value="Genomic_DNA"/>
</dbReference>
<feature type="compositionally biased region" description="Basic and acidic residues" evidence="1">
    <location>
        <begin position="126"/>
        <end position="135"/>
    </location>
</feature>
<evidence type="ECO:0000313" key="3">
    <source>
        <dbReference type="Proteomes" id="UP000800094"/>
    </source>
</evidence>